<dbReference type="Gene3D" id="2.60.120.10">
    <property type="entry name" value="Jelly Rolls"/>
    <property type="match status" value="1"/>
</dbReference>
<gene>
    <name evidence="2" type="ORF">IAB06_00375</name>
</gene>
<dbReference type="Proteomes" id="UP000824099">
    <property type="component" value="Unassembled WGS sequence"/>
</dbReference>
<dbReference type="PANTHER" id="PTHR37694">
    <property type="entry name" value="SLR8022 PROTEIN"/>
    <property type="match status" value="1"/>
</dbReference>
<evidence type="ECO:0000313" key="2">
    <source>
        <dbReference type="EMBL" id="HIU63485.1"/>
    </source>
</evidence>
<dbReference type="EMBL" id="DVNI01000004">
    <property type="protein sequence ID" value="HIU63485.1"/>
    <property type="molecule type" value="Genomic_DNA"/>
</dbReference>
<reference evidence="2" key="1">
    <citation type="submission" date="2020-10" db="EMBL/GenBank/DDBJ databases">
        <authorList>
            <person name="Gilroy R."/>
        </authorList>
    </citation>
    <scope>NUCLEOTIDE SEQUENCE</scope>
    <source>
        <strain evidence="2">CHK160-1198</strain>
    </source>
</reference>
<name>A0A9D1SKQ0_9FIRM</name>
<feature type="domain" description="Cupin type-2" evidence="1">
    <location>
        <begin position="47"/>
        <end position="111"/>
    </location>
</feature>
<sequence>MSNVKYLKNITPEEVLDLKGLITYQEGQVVSRTLAQNPAVSLTLFAFGENEEISTHASTGDAMVVVLEGSVQIMIGDNEHILHEGQTIVMPAGIPHSLRALSLFKMMLTVVFPSK</sequence>
<dbReference type="InterPro" id="IPR011051">
    <property type="entry name" value="RmlC_Cupin_sf"/>
</dbReference>
<dbReference type="AlphaFoldDB" id="A0A9D1SKQ0"/>
<protein>
    <submittedName>
        <fullName evidence="2">Cupin domain-containing protein</fullName>
    </submittedName>
</protein>
<comment type="caution">
    <text evidence="2">The sequence shown here is derived from an EMBL/GenBank/DDBJ whole genome shotgun (WGS) entry which is preliminary data.</text>
</comment>
<evidence type="ECO:0000313" key="3">
    <source>
        <dbReference type="Proteomes" id="UP000824099"/>
    </source>
</evidence>
<evidence type="ECO:0000259" key="1">
    <source>
        <dbReference type="Pfam" id="PF07883"/>
    </source>
</evidence>
<reference evidence="2" key="2">
    <citation type="journal article" date="2021" name="PeerJ">
        <title>Extensive microbial diversity within the chicken gut microbiome revealed by metagenomics and culture.</title>
        <authorList>
            <person name="Gilroy R."/>
            <person name="Ravi A."/>
            <person name="Getino M."/>
            <person name="Pursley I."/>
            <person name="Horton D.L."/>
            <person name="Alikhan N.F."/>
            <person name="Baker D."/>
            <person name="Gharbi K."/>
            <person name="Hall N."/>
            <person name="Watson M."/>
            <person name="Adriaenssens E.M."/>
            <person name="Foster-Nyarko E."/>
            <person name="Jarju S."/>
            <person name="Secka A."/>
            <person name="Antonio M."/>
            <person name="Oren A."/>
            <person name="Chaudhuri R.R."/>
            <person name="La Ragione R."/>
            <person name="Hildebrand F."/>
            <person name="Pallen M.J."/>
        </authorList>
    </citation>
    <scope>NUCLEOTIDE SEQUENCE</scope>
    <source>
        <strain evidence="2">CHK160-1198</strain>
    </source>
</reference>
<dbReference type="PANTHER" id="PTHR37694:SF1">
    <property type="entry name" value="SLR8022 PROTEIN"/>
    <property type="match status" value="1"/>
</dbReference>
<dbReference type="CDD" id="cd02230">
    <property type="entry name" value="cupin_HP0902-like"/>
    <property type="match status" value="1"/>
</dbReference>
<dbReference type="InterPro" id="IPR013096">
    <property type="entry name" value="Cupin_2"/>
</dbReference>
<dbReference type="InterPro" id="IPR014710">
    <property type="entry name" value="RmlC-like_jellyroll"/>
</dbReference>
<dbReference type="Pfam" id="PF07883">
    <property type="entry name" value="Cupin_2"/>
    <property type="match status" value="1"/>
</dbReference>
<accession>A0A9D1SKQ0</accession>
<organism evidence="2 3">
    <name type="scientific">Candidatus Avacidaminococcus intestinavium</name>
    <dbReference type="NCBI Taxonomy" id="2840684"/>
    <lineage>
        <taxon>Bacteria</taxon>
        <taxon>Bacillati</taxon>
        <taxon>Bacillota</taxon>
        <taxon>Negativicutes</taxon>
        <taxon>Acidaminococcales</taxon>
        <taxon>Acidaminococcaceae</taxon>
        <taxon>Acidaminococcaceae incertae sedis</taxon>
        <taxon>Candidatus Avacidaminococcus</taxon>
    </lineage>
</organism>
<dbReference type="SUPFAM" id="SSF51182">
    <property type="entry name" value="RmlC-like cupins"/>
    <property type="match status" value="1"/>
</dbReference>
<proteinExistence type="predicted"/>